<dbReference type="GO" id="GO:0046047">
    <property type="term" value="P:TTP catabolic process"/>
    <property type="evidence" value="ECO:0007669"/>
    <property type="project" value="TreeGrafter"/>
</dbReference>
<dbReference type="InterPro" id="IPR048011">
    <property type="entry name" value="NTP-PPase_MazG-like_C"/>
</dbReference>
<accession>A0AA35QRK5</accession>
<dbReference type="CDD" id="cd11529">
    <property type="entry name" value="NTP-PPase_MazG_Cterm"/>
    <property type="match status" value="1"/>
</dbReference>
<dbReference type="GO" id="GO:0046061">
    <property type="term" value="P:dATP catabolic process"/>
    <property type="evidence" value="ECO:0007669"/>
    <property type="project" value="TreeGrafter"/>
</dbReference>
<feature type="domain" description="NTP pyrophosphohydrolase MazG-like" evidence="2">
    <location>
        <begin position="24"/>
        <end position="97"/>
    </location>
</feature>
<evidence type="ECO:0000259" key="2">
    <source>
        <dbReference type="Pfam" id="PF03819"/>
    </source>
</evidence>
<dbReference type="GO" id="GO:0046081">
    <property type="term" value="P:dUTP catabolic process"/>
    <property type="evidence" value="ECO:0007669"/>
    <property type="project" value="TreeGrafter"/>
</dbReference>
<dbReference type="GO" id="GO:0006950">
    <property type="term" value="P:response to stress"/>
    <property type="evidence" value="ECO:0007669"/>
    <property type="project" value="UniProtKB-ARBA"/>
</dbReference>
<feature type="region of interest" description="Disordered" evidence="1">
    <location>
        <begin position="209"/>
        <end position="267"/>
    </location>
</feature>
<evidence type="ECO:0000256" key="1">
    <source>
        <dbReference type="SAM" id="MobiDB-lite"/>
    </source>
</evidence>
<dbReference type="InterPro" id="IPR048015">
    <property type="entry name" value="NTP-PPase_MazG-like_N"/>
</dbReference>
<dbReference type="FunFam" id="1.10.287.1080:FF:000001">
    <property type="entry name" value="Nucleoside triphosphate pyrophosphohydrolase"/>
    <property type="match status" value="1"/>
</dbReference>
<keyword evidence="4" id="KW-1185">Reference proteome</keyword>
<dbReference type="GO" id="GO:0047429">
    <property type="term" value="F:nucleoside triphosphate diphosphatase activity"/>
    <property type="evidence" value="ECO:0007669"/>
    <property type="project" value="InterPro"/>
</dbReference>
<dbReference type="PANTHER" id="PTHR30522">
    <property type="entry name" value="NUCLEOSIDE TRIPHOSPHATE PYROPHOSPHOHYDROLASE"/>
    <property type="match status" value="1"/>
</dbReference>
<evidence type="ECO:0000313" key="3">
    <source>
        <dbReference type="EMBL" id="CAI7989182.1"/>
    </source>
</evidence>
<evidence type="ECO:0000313" key="4">
    <source>
        <dbReference type="Proteomes" id="UP001174909"/>
    </source>
</evidence>
<sequence>SFEGIQRLVATLRSPDGCPWDRDQSADSLKHLFLEECYELVEAIEEGDVEKIAEELGDVLFHGASQIQIAEEQGDFSGADVFRQVIEKLVRRHPHVFGDAVVEDPEEAVPRWDQIKRQEMAGTDRSILDGVPKAMPAMGYAQAVQGRAARMGFDWDAYPGVLDKVVEELRELETAESDDAREMELGDLLFSMVNASRWMGIEAETALRRPTAGSTQGSRRLSAWPEAADSISSRCPSTRKKSCGRKPREAKSGEPFRGSSVSPASGS</sequence>
<gene>
    <name evidence="3" type="ORF">GBAR_LOCUS158</name>
</gene>
<dbReference type="SUPFAM" id="SSF101386">
    <property type="entry name" value="all-alpha NTP pyrophosphatases"/>
    <property type="match status" value="2"/>
</dbReference>
<dbReference type="Pfam" id="PF03819">
    <property type="entry name" value="MazG"/>
    <property type="match status" value="1"/>
</dbReference>
<dbReference type="CDD" id="cd11528">
    <property type="entry name" value="NTP-PPase_MazG_Nterm"/>
    <property type="match status" value="1"/>
</dbReference>
<dbReference type="GO" id="GO:0006203">
    <property type="term" value="P:dGTP catabolic process"/>
    <property type="evidence" value="ECO:0007669"/>
    <property type="project" value="TreeGrafter"/>
</dbReference>
<proteinExistence type="predicted"/>
<dbReference type="Gene3D" id="1.10.287.1080">
    <property type="entry name" value="MazG-like"/>
    <property type="match status" value="2"/>
</dbReference>
<dbReference type="Proteomes" id="UP001174909">
    <property type="component" value="Unassembled WGS sequence"/>
</dbReference>
<dbReference type="PANTHER" id="PTHR30522:SF0">
    <property type="entry name" value="NUCLEOSIDE TRIPHOSPHATE PYROPHOSPHOHYDROLASE"/>
    <property type="match status" value="1"/>
</dbReference>
<organism evidence="3 4">
    <name type="scientific">Geodia barretti</name>
    <name type="common">Barrett's horny sponge</name>
    <dbReference type="NCBI Taxonomy" id="519541"/>
    <lineage>
        <taxon>Eukaryota</taxon>
        <taxon>Metazoa</taxon>
        <taxon>Porifera</taxon>
        <taxon>Demospongiae</taxon>
        <taxon>Heteroscleromorpha</taxon>
        <taxon>Tetractinellida</taxon>
        <taxon>Astrophorina</taxon>
        <taxon>Geodiidae</taxon>
        <taxon>Geodia</taxon>
    </lineage>
</organism>
<dbReference type="NCBIfam" id="NF007113">
    <property type="entry name" value="PRK09562.1"/>
    <property type="match status" value="1"/>
</dbReference>
<feature type="non-terminal residue" evidence="3">
    <location>
        <position position="1"/>
    </location>
</feature>
<protein>
    <submittedName>
        <fullName evidence="3">Nucleoside triphosphate pyrophosphohydrolase</fullName>
    </submittedName>
</protein>
<dbReference type="InterPro" id="IPR004518">
    <property type="entry name" value="MazG-like_dom"/>
</dbReference>
<dbReference type="EMBL" id="CASHTH010000025">
    <property type="protein sequence ID" value="CAI7989182.1"/>
    <property type="molecule type" value="Genomic_DNA"/>
</dbReference>
<dbReference type="AlphaFoldDB" id="A0AA35QRK5"/>
<dbReference type="InterPro" id="IPR011551">
    <property type="entry name" value="NTP_PyrPHydrolase_MazG"/>
</dbReference>
<dbReference type="GO" id="GO:0046076">
    <property type="term" value="P:dTTP catabolic process"/>
    <property type="evidence" value="ECO:0007669"/>
    <property type="project" value="TreeGrafter"/>
</dbReference>
<dbReference type="NCBIfam" id="TIGR00444">
    <property type="entry name" value="mazG"/>
    <property type="match status" value="1"/>
</dbReference>
<dbReference type="GO" id="GO:0046052">
    <property type="term" value="P:UTP catabolic process"/>
    <property type="evidence" value="ECO:0007669"/>
    <property type="project" value="TreeGrafter"/>
</dbReference>
<comment type="caution">
    <text evidence="3">The sequence shown here is derived from an EMBL/GenBank/DDBJ whole genome shotgun (WGS) entry which is preliminary data.</text>
</comment>
<name>A0AA35QRK5_GEOBA</name>
<reference evidence="3" key="1">
    <citation type="submission" date="2023-03" db="EMBL/GenBank/DDBJ databases">
        <authorList>
            <person name="Steffen K."/>
            <person name="Cardenas P."/>
        </authorList>
    </citation>
    <scope>NUCLEOTIDE SEQUENCE</scope>
</reference>